<evidence type="ECO:0000313" key="2">
    <source>
        <dbReference type="EMBL" id="SVE61763.1"/>
    </source>
</evidence>
<dbReference type="GO" id="GO:0016616">
    <property type="term" value="F:oxidoreductase activity, acting on the CH-OH group of donors, NAD or NADP as acceptor"/>
    <property type="evidence" value="ECO:0007669"/>
    <property type="project" value="TreeGrafter"/>
</dbReference>
<dbReference type="AlphaFoldDB" id="A0A383EZ90"/>
<protein>
    <recommendedName>
        <fullName evidence="3">SDR family oxidoreductase</fullName>
    </recommendedName>
</protein>
<comment type="similarity">
    <text evidence="1">Belongs to the short-chain dehydrogenases/reductases (SDR) family.</text>
</comment>
<dbReference type="PANTHER" id="PTHR42760">
    <property type="entry name" value="SHORT-CHAIN DEHYDROGENASES/REDUCTASES FAMILY MEMBER"/>
    <property type="match status" value="1"/>
</dbReference>
<dbReference type="EMBL" id="UINC01229869">
    <property type="protein sequence ID" value="SVE61763.1"/>
    <property type="molecule type" value="Genomic_DNA"/>
</dbReference>
<dbReference type="SUPFAM" id="SSF51735">
    <property type="entry name" value="NAD(P)-binding Rossmann-fold domains"/>
    <property type="match status" value="1"/>
</dbReference>
<gene>
    <name evidence="2" type="ORF">METZ01_LOCUS514617</name>
</gene>
<name>A0A383EZ90_9ZZZZ</name>
<dbReference type="InterPro" id="IPR036291">
    <property type="entry name" value="NAD(P)-bd_dom_sf"/>
</dbReference>
<proteinExistence type="inferred from homology"/>
<sequence>GVRVNNLGPGYIKTDMTKNSFDNRKTRLEREKQTFLQRWGSVDDLVGPCIFLASDASKYITGQDIYVDGGWTANGGIL</sequence>
<evidence type="ECO:0000256" key="1">
    <source>
        <dbReference type="ARBA" id="ARBA00006484"/>
    </source>
</evidence>
<reference evidence="2" key="1">
    <citation type="submission" date="2018-05" db="EMBL/GenBank/DDBJ databases">
        <authorList>
            <person name="Lanie J.A."/>
            <person name="Ng W.-L."/>
            <person name="Kazmierczak K.M."/>
            <person name="Andrzejewski T.M."/>
            <person name="Davidsen T.M."/>
            <person name="Wayne K.J."/>
            <person name="Tettelin H."/>
            <person name="Glass J.I."/>
            <person name="Rusch D."/>
            <person name="Podicherti R."/>
            <person name="Tsui H.-C.T."/>
            <person name="Winkler M.E."/>
        </authorList>
    </citation>
    <scope>NUCLEOTIDE SEQUENCE</scope>
</reference>
<organism evidence="2">
    <name type="scientific">marine metagenome</name>
    <dbReference type="NCBI Taxonomy" id="408172"/>
    <lineage>
        <taxon>unclassified sequences</taxon>
        <taxon>metagenomes</taxon>
        <taxon>ecological metagenomes</taxon>
    </lineage>
</organism>
<evidence type="ECO:0008006" key="3">
    <source>
        <dbReference type="Google" id="ProtNLM"/>
    </source>
</evidence>
<feature type="non-terminal residue" evidence="2">
    <location>
        <position position="1"/>
    </location>
</feature>
<dbReference type="GO" id="GO:0030497">
    <property type="term" value="P:fatty acid elongation"/>
    <property type="evidence" value="ECO:0007669"/>
    <property type="project" value="TreeGrafter"/>
</dbReference>
<dbReference type="Pfam" id="PF13561">
    <property type="entry name" value="adh_short_C2"/>
    <property type="match status" value="1"/>
</dbReference>
<dbReference type="Gene3D" id="3.40.50.720">
    <property type="entry name" value="NAD(P)-binding Rossmann-like Domain"/>
    <property type="match status" value="1"/>
</dbReference>
<accession>A0A383EZ90</accession>
<dbReference type="PANTHER" id="PTHR42760:SF135">
    <property type="entry name" value="BLL7886 PROTEIN"/>
    <property type="match status" value="1"/>
</dbReference>
<dbReference type="InterPro" id="IPR002347">
    <property type="entry name" value="SDR_fam"/>
</dbReference>